<dbReference type="EMBL" id="CP020946">
    <property type="protein sequence ID" value="ASD64189.1"/>
    <property type="molecule type" value="Genomic_DNA"/>
</dbReference>
<organism evidence="2 3">
    <name type="scientific">Bdellovibrio bacteriovorus</name>
    <dbReference type="NCBI Taxonomy" id="959"/>
    <lineage>
        <taxon>Bacteria</taxon>
        <taxon>Pseudomonadati</taxon>
        <taxon>Bdellovibrionota</taxon>
        <taxon>Bdellovibrionia</taxon>
        <taxon>Bdellovibrionales</taxon>
        <taxon>Pseudobdellovibrionaceae</taxon>
        <taxon>Bdellovibrio</taxon>
    </lineage>
</organism>
<dbReference type="Proteomes" id="UP000197003">
    <property type="component" value="Chromosome"/>
</dbReference>
<proteinExistence type="predicted"/>
<evidence type="ECO:0000313" key="2">
    <source>
        <dbReference type="EMBL" id="ASD64189.1"/>
    </source>
</evidence>
<protein>
    <submittedName>
        <fullName evidence="2">Uncharacterized protein</fullName>
    </submittedName>
</protein>
<reference evidence="2 3" key="1">
    <citation type="submission" date="2017-04" db="EMBL/GenBank/DDBJ databases">
        <title>Whole genome sequence of Bdellovibrio bacteriovorus strain SSB218315.</title>
        <authorList>
            <person name="Oyedara O."/>
            <person name="Rodriguez-Perez M.A."/>
        </authorList>
    </citation>
    <scope>NUCLEOTIDE SEQUENCE [LARGE SCALE GENOMIC DNA]</scope>
    <source>
        <strain evidence="2 3">SSB218315</strain>
    </source>
</reference>
<evidence type="ECO:0000256" key="1">
    <source>
        <dbReference type="SAM" id="SignalP"/>
    </source>
</evidence>
<feature type="chain" id="PRO_5013232660" evidence="1">
    <location>
        <begin position="20"/>
        <end position="148"/>
    </location>
</feature>
<gene>
    <name evidence="2" type="ORF">B9G79_11740</name>
</gene>
<dbReference type="RefSeq" id="WP_088565668.1">
    <property type="nucleotide sequence ID" value="NZ_CP020946.1"/>
</dbReference>
<name>A0A1Z3N9P9_BDEBC</name>
<keyword evidence="1" id="KW-0732">Signal</keyword>
<accession>A0A1Z3N9P9</accession>
<dbReference type="AlphaFoldDB" id="A0A1Z3N9P9"/>
<feature type="signal peptide" evidence="1">
    <location>
        <begin position="1"/>
        <end position="19"/>
    </location>
</feature>
<dbReference type="OrthoDB" id="5294969at2"/>
<sequence>MKKLLISAVVLFSSLHAGASVAKLVCVPGYEPMRADAVIEVIFNRTIDPLKPVVGAYNLGAALKFHDKITGQTYTRSDVVLVPASSMDDVNLRGGAAGMVHIRISPVLKNGAFMGRYTGDLFINDLDSRHYYNLTGTSQEPGIVCEAR</sequence>
<evidence type="ECO:0000313" key="3">
    <source>
        <dbReference type="Proteomes" id="UP000197003"/>
    </source>
</evidence>